<evidence type="ECO:0000313" key="1">
    <source>
        <dbReference type="EMBL" id="KAH6939895.1"/>
    </source>
</evidence>
<accession>A0ACB7SYZ4</accession>
<sequence length="103" mass="11511">MLPHRGLQLVPMGRQCLKYDSVSNKSICQIEKCQHVVSGGHGGNLERHLQRRHEEVYDSILADKASSTKRVVSDEVEGCPAAKLRHMDIQSIFQPTSSKCVLL</sequence>
<gene>
    <name evidence="1" type="ORF">HPB50_022014</name>
</gene>
<evidence type="ECO:0000313" key="2">
    <source>
        <dbReference type="Proteomes" id="UP000821845"/>
    </source>
</evidence>
<name>A0ACB7SYZ4_HYAAI</name>
<keyword evidence="2" id="KW-1185">Reference proteome</keyword>
<dbReference type="Proteomes" id="UP000821845">
    <property type="component" value="Chromosome 2"/>
</dbReference>
<proteinExistence type="predicted"/>
<organism evidence="1 2">
    <name type="scientific">Hyalomma asiaticum</name>
    <name type="common">Tick</name>
    <dbReference type="NCBI Taxonomy" id="266040"/>
    <lineage>
        <taxon>Eukaryota</taxon>
        <taxon>Metazoa</taxon>
        <taxon>Ecdysozoa</taxon>
        <taxon>Arthropoda</taxon>
        <taxon>Chelicerata</taxon>
        <taxon>Arachnida</taxon>
        <taxon>Acari</taxon>
        <taxon>Parasitiformes</taxon>
        <taxon>Ixodida</taxon>
        <taxon>Ixodoidea</taxon>
        <taxon>Ixodidae</taxon>
        <taxon>Hyalomminae</taxon>
        <taxon>Hyalomma</taxon>
    </lineage>
</organism>
<protein>
    <submittedName>
        <fullName evidence="1">Uncharacterized protein</fullName>
    </submittedName>
</protein>
<reference evidence="1" key="1">
    <citation type="submission" date="2020-05" db="EMBL/GenBank/DDBJ databases">
        <title>Large-scale comparative analyses of tick genomes elucidate their genetic diversity and vector capacities.</title>
        <authorList>
            <person name="Jia N."/>
            <person name="Wang J."/>
            <person name="Shi W."/>
            <person name="Du L."/>
            <person name="Sun Y."/>
            <person name="Zhan W."/>
            <person name="Jiang J."/>
            <person name="Wang Q."/>
            <person name="Zhang B."/>
            <person name="Ji P."/>
            <person name="Sakyi L.B."/>
            <person name="Cui X."/>
            <person name="Yuan T."/>
            <person name="Jiang B."/>
            <person name="Yang W."/>
            <person name="Lam T.T.-Y."/>
            <person name="Chang Q."/>
            <person name="Ding S."/>
            <person name="Wang X."/>
            <person name="Zhu J."/>
            <person name="Ruan X."/>
            <person name="Zhao L."/>
            <person name="Wei J."/>
            <person name="Que T."/>
            <person name="Du C."/>
            <person name="Cheng J."/>
            <person name="Dai P."/>
            <person name="Han X."/>
            <person name="Huang E."/>
            <person name="Gao Y."/>
            <person name="Liu J."/>
            <person name="Shao H."/>
            <person name="Ye R."/>
            <person name="Li L."/>
            <person name="Wei W."/>
            <person name="Wang X."/>
            <person name="Wang C."/>
            <person name="Yang T."/>
            <person name="Huo Q."/>
            <person name="Li W."/>
            <person name="Guo W."/>
            <person name="Chen H."/>
            <person name="Zhou L."/>
            <person name="Ni X."/>
            <person name="Tian J."/>
            <person name="Zhou Y."/>
            <person name="Sheng Y."/>
            <person name="Liu T."/>
            <person name="Pan Y."/>
            <person name="Xia L."/>
            <person name="Li J."/>
            <person name="Zhao F."/>
            <person name="Cao W."/>
        </authorList>
    </citation>
    <scope>NUCLEOTIDE SEQUENCE</scope>
    <source>
        <strain evidence="1">Hyas-2018</strain>
    </source>
</reference>
<comment type="caution">
    <text evidence="1">The sequence shown here is derived from an EMBL/GenBank/DDBJ whole genome shotgun (WGS) entry which is preliminary data.</text>
</comment>
<dbReference type="EMBL" id="CM023482">
    <property type="protein sequence ID" value="KAH6939895.1"/>
    <property type="molecule type" value="Genomic_DNA"/>
</dbReference>